<feature type="transmembrane region" description="Helical" evidence="1">
    <location>
        <begin position="206"/>
        <end position="234"/>
    </location>
</feature>
<name>A0A401Z8T3_9CHLR</name>
<dbReference type="InterPro" id="IPR019206">
    <property type="entry name" value="DUF2085_TM"/>
</dbReference>
<keyword evidence="1" id="KW-1133">Transmembrane helix</keyword>
<sequence length="280" mass="30705">MREDVMEHRVQQEMSAGNTCYPWLNGLLAVCYLALLATAIWCPGATLLERLRWLDSGICAQLLTHSLYPGGERLPLCSRNTGIYLGFFVTMIMVFIRKRGRAQVLPKKSLIIALCVGICFLAVDGINSLFVDLGISHLYQPNNLLRLASGLLAGLAMGVFVLPVINGLIWRHSNTQRSLPAWIELGWFLPVLLLCFYAAASQSGLALYPLAILSTLGLLTAVGGVNLIFILLLSKRDESFTRYKELIPFCGLALLTATGELLLLAQLKLSLFQALGIPLS</sequence>
<feature type="transmembrane region" description="Helical" evidence="1">
    <location>
        <begin position="246"/>
        <end position="265"/>
    </location>
</feature>
<keyword evidence="3" id="KW-1185">Reference proteome</keyword>
<dbReference type="AlphaFoldDB" id="A0A401Z8T3"/>
<feature type="transmembrane region" description="Helical" evidence="1">
    <location>
        <begin position="181"/>
        <end position="200"/>
    </location>
</feature>
<reference evidence="3" key="1">
    <citation type="submission" date="2018-12" db="EMBL/GenBank/DDBJ databases">
        <title>Tengunoibacter tsumagoiensis gen. nov., sp. nov., Dictyobacter kobayashii sp. nov., D. alpinus sp. nov., and D. joshuensis sp. nov. and description of Dictyobacteraceae fam. nov. within the order Ktedonobacterales isolated from Tengu-no-mugimeshi.</title>
        <authorList>
            <person name="Wang C.M."/>
            <person name="Zheng Y."/>
            <person name="Sakai Y."/>
            <person name="Toyoda A."/>
            <person name="Minakuchi Y."/>
            <person name="Abe K."/>
            <person name="Yokota A."/>
            <person name="Yabe S."/>
        </authorList>
    </citation>
    <scope>NUCLEOTIDE SEQUENCE [LARGE SCALE GENOMIC DNA]</scope>
    <source>
        <strain evidence="3">S-27</strain>
    </source>
</reference>
<gene>
    <name evidence="2" type="ORF">KDAU_05680</name>
</gene>
<comment type="caution">
    <text evidence="2">The sequence shown here is derived from an EMBL/GenBank/DDBJ whole genome shotgun (WGS) entry which is preliminary data.</text>
</comment>
<organism evidence="2 3">
    <name type="scientific">Dictyobacter aurantiacus</name>
    <dbReference type="NCBI Taxonomy" id="1936993"/>
    <lineage>
        <taxon>Bacteria</taxon>
        <taxon>Bacillati</taxon>
        <taxon>Chloroflexota</taxon>
        <taxon>Ktedonobacteria</taxon>
        <taxon>Ktedonobacterales</taxon>
        <taxon>Dictyobacteraceae</taxon>
        <taxon>Dictyobacter</taxon>
    </lineage>
</organism>
<keyword evidence="1" id="KW-0812">Transmembrane</keyword>
<feature type="transmembrane region" description="Helical" evidence="1">
    <location>
        <begin position="150"/>
        <end position="169"/>
    </location>
</feature>
<dbReference type="Pfam" id="PF09858">
    <property type="entry name" value="DUF2085"/>
    <property type="match status" value="1"/>
</dbReference>
<proteinExistence type="predicted"/>
<evidence type="ECO:0000256" key="1">
    <source>
        <dbReference type="SAM" id="Phobius"/>
    </source>
</evidence>
<feature type="transmembrane region" description="Helical" evidence="1">
    <location>
        <begin position="21"/>
        <end position="41"/>
    </location>
</feature>
<feature type="transmembrane region" description="Helical" evidence="1">
    <location>
        <begin position="109"/>
        <end position="130"/>
    </location>
</feature>
<keyword evidence="1" id="KW-0472">Membrane</keyword>
<dbReference type="Proteomes" id="UP000287224">
    <property type="component" value="Unassembled WGS sequence"/>
</dbReference>
<accession>A0A401Z8T3</accession>
<evidence type="ECO:0000313" key="2">
    <source>
        <dbReference type="EMBL" id="GCE03239.1"/>
    </source>
</evidence>
<protein>
    <recommendedName>
        <fullName evidence="4">DUF2085 domain-containing protein</fullName>
    </recommendedName>
</protein>
<dbReference type="EMBL" id="BIFQ01000001">
    <property type="protein sequence ID" value="GCE03239.1"/>
    <property type="molecule type" value="Genomic_DNA"/>
</dbReference>
<feature type="transmembrane region" description="Helical" evidence="1">
    <location>
        <begin position="81"/>
        <end position="97"/>
    </location>
</feature>
<evidence type="ECO:0000313" key="3">
    <source>
        <dbReference type="Proteomes" id="UP000287224"/>
    </source>
</evidence>
<evidence type="ECO:0008006" key="4">
    <source>
        <dbReference type="Google" id="ProtNLM"/>
    </source>
</evidence>